<keyword evidence="1" id="KW-0472">Membrane</keyword>
<accession>A0A1H8WCS0</accession>
<protein>
    <recommendedName>
        <fullName evidence="4">Flagellin N-terminal-like domain-containing protein</fullName>
    </recommendedName>
</protein>
<feature type="transmembrane region" description="Helical" evidence="1">
    <location>
        <begin position="32"/>
        <end position="52"/>
    </location>
</feature>
<dbReference type="EMBL" id="FODV01000027">
    <property type="protein sequence ID" value="SEP25237.1"/>
    <property type="molecule type" value="Genomic_DNA"/>
</dbReference>
<evidence type="ECO:0000313" key="3">
    <source>
        <dbReference type="Proteomes" id="UP000199126"/>
    </source>
</evidence>
<organism evidence="2 3">
    <name type="scientific">Halogranum amylolyticum</name>
    <dbReference type="NCBI Taxonomy" id="660520"/>
    <lineage>
        <taxon>Archaea</taxon>
        <taxon>Methanobacteriati</taxon>
        <taxon>Methanobacteriota</taxon>
        <taxon>Stenosarchaea group</taxon>
        <taxon>Halobacteria</taxon>
        <taxon>Halobacteriales</taxon>
        <taxon>Haloferacaceae</taxon>
    </lineage>
</organism>
<reference evidence="3" key="1">
    <citation type="submission" date="2016-10" db="EMBL/GenBank/DDBJ databases">
        <authorList>
            <person name="Varghese N."/>
            <person name="Submissions S."/>
        </authorList>
    </citation>
    <scope>NUCLEOTIDE SEQUENCE [LARGE SCALE GENOMIC DNA]</scope>
    <source>
        <strain evidence="3">CGMCC 1.10121</strain>
    </source>
</reference>
<proteinExistence type="predicted"/>
<keyword evidence="1" id="KW-0812">Transmembrane</keyword>
<dbReference type="AlphaFoldDB" id="A0A1H8WCS0"/>
<dbReference type="Proteomes" id="UP000199126">
    <property type="component" value="Unassembled WGS sequence"/>
</dbReference>
<keyword evidence="3" id="KW-1185">Reference proteome</keyword>
<name>A0A1H8WCS0_9EURY</name>
<evidence type="ECO:0000313" key="2">
    <source>
        <dbReference type="EMBL" id="SEP25237.1"/>
    </source>
</evidence>
<sequence>MFSYEIFKLYLVSVKHNRSVNDTRYEMYQTSLILILVAIVALVFLSFGEYFVSAFAAPKASSEAVNKSYMFDMFQ</sequence>
<evidence type="ECO:0000256" key="1">
    <source>
        <dbReference type="SAM" id="Phobius"/>
    </source>
</evidence>
<keyword evidence="1" id="KW-1133">Transmembrane helix</keyword>
<evidence type="ECO:0008006" key="4">
    <source>
        <dbReference type="Google" id="ProtNLM"/>
    </source>
</evidence>
<gene>
    <name evidence="2" type="ORF">SAMN04487948_12711</name>
</gene>